<dbReference type="InterPro" id="IPR010985">
    <property type="entry name" value="Ribbon_hlx_hlx"/>
</dbReference>
<dbReference type="SUPFAM" id="SSF47598">
    <property type="entry name" value="Ribbon-helix-helix"/>
    <property type="match status" value="1"/>
</dbReference>
<proteinExistence type="predicted"/>
<evidence type="ECO:0000313" key="2">
    <source>
        <dbReference type="Proteomes" id="UP000075766"/>
    </source>
</evidence>
<keyword evidence="2" id="KW-1185">Reference proteome</keyword>
<name>A0ABR5VKR7_MARGR</name>
<evidence type="ECO:0008006" key="3">
    <source>
        <dbReference type="Google" id="ProtNLM"/>
    </source>
</evidence>
<accession>A0ABR5VKR7</accession>
<gene>
    <name evidence="1" type="ORF">AY586_05805</name>
</gene>
<dbReference type="EMBL" id="LSYU01000002">
    <property type="protein sequence ID" value="KXX66266.1"/>
    <property type="molecule type" value="Genomic_DNA"/>
</dbReference>
<sequence>MANLTISVNDEVLKRARIRALKENRSVNAILSQYLEHYAQTDALRRQREQALSTLRTLAEQCQCGRDGASWSRDDLHER</sequence>
<protein>
    <recommendedName>
        <fullName evidence="3">CopG family transcriptional regulator</fullName>
    </recommendedName>
</protein>
<comment type="caution">
    <text evidence="1">The sequence shown here is derived from an EMBL/GenBank/DDBJ whole genome shotgun (WGS) entry which is preliminary data.</text>
</comment>
<dbReference type="RefSeq" id="WP_062271499.1">
    <property type="nucleotide sequence ID" value="NZ_LSYU01000002.1"/>
</dbReference>
<organism evidence="1 2">
    <name type="scientific">Marichromatium gracile</name>
    <name type="common">Chromatium gracile</name>
    <dbReference type="NCBI Taxonomy" id="1048"/>
    <lineage>
        <taxon>Bacteria</taxon>
        <taxon>Pseudomonadati</taxon>
        <taxon>Pseudomonadota</taxon>
        <taxon>Gammaproteobacteria</taxon>
        <taxon>Chromatiales</taxon>
        <taxon>Chromatiaceae</taxon>
        <taxon>Marichromatium</taxon>
    </lineage>
</organism>
<dbReference type="Proteomes" id="UP000075766">
    <property type="component" value="Unassembled WGS sequence"/>
</dbReference>
<evidence type="ECO:0000313" key="1">
    <source>
        <dbReference type="EMBL" id="KXX66266.1"/>
    </source>
</evidence>
<reference evidence="1 2" key="1">
    <citation type="submission" date="2016-02" db="EMBL/GenBank/DDBJ databases">
        <title>Genome sequence of Marichromatium gracile YL-28, a purple sulfur bacterium.</title>
        <authorList>
            <person name="Zhao C."/>
            <person name="Hong X."/>
            <person name="Chen S."/>
            <person name="Yang S."/>
        </authorList>
    </citation>
    <scope>NUCLEOTIDE SEQUENCE [LARGE SCALE GENOMIC DNA]</scope>
    <source>
        <strain evidence="1 2">YL28</strain>
    </source>
</reference>